<evidence type="ECO:0000313" key="2">
    <source>
        <dbReference type="WBParaSite" id="nRc.2.0.1.t13108-RA"/>
    </source>
</evidence>
<dbReference type="AlphaFoldDB" id="A0A915IGW0"/>
<dbReference type="WBParaSite" id="nRc.2.0.1.t13108-RA">
    <property type="protein sequence ID" value="nRc.2.0.1.t13108-RA"/>
    <property type="gene ID" value="nRc.2.0.1.g13108"/>
</dbReference>
<accession>A0A915IGW0</accession>
<organism evidence="1 2">
    <name type="scientific">Romanomermis culicivorax</name>
    <name type="common">Nematode worm</name>
    <dbReference type="NCBI Taxonomy" id="13658"/>
    <lineage>
        <taxon>Eukaryota</taxon>
        <taxon>Metazoa</taxon>
        <taxon>Ecdysozoa</taxon>
        <taxon>Nematoda</taxon>
        <taxon>Enoplea</taxon>
        <taxon>Dorylaimia</taxon>
        <taxon>Mermithida</taxon>
        <taxon>Mermithoidea</taxon>
        <taxon>Mermithidae</taxon>
        <taxon>Romanomermis</taxon>
    </lineage>
</organism>
<proteinExistence type="predicted"/>
<sequence>MKNELHAVKNDTNNTNQMTLKASFIKAWNIDHESSQALIRKITRFICLDQQLISIVEDEDGHTRENVGPKKSKMLQENSVFEKTQMILRDRSLNMAAGF</sequence>
<protein>
    <submittedName>
        <fullName evidence="2">Uncharacterized protein</fullName>
    </submittedName>
</protein>
<evidence type="ECO:0000313" key="1">
    <source>
        <dbReference type="Proteomes" id="UP000887565"/>
    </source>
</evidence>
<reference evidence="2" key="1">
    <citation type="submission" date="2022-11" db="UniProtKB">
        <authorList>
            <consortium name="WormBaseParasite"/>
        </authorList>
    </citation>
    <scope>IDENTIFICATION</scope>
</reference>
<keyword evidence="1" id="KW-1185">Reference proteome</keyword>
<dbReference type="Proteomes" id="UP000887565">
    <property type="component" value="Unplaced"/>
</dbReference>
<name>A0A915IGW0_ROMCU</name>